<accession>A0AAN7HBR4</accession>
<feature type="compositionally biased region" description="Pro residues" evidence="1">
    <location>
        <begin position="66"/>
        <end position="76"/>
    </location>
</feature>
<reference evidence="5" key="1">
    <citation type="journal article" date="2023" name="Mol. Phylogenet. Evol.">
        <title>Genome-scale phylogeny and comparative genomics of the fungal order Sordariales.</title>
        <authorList>
            <person name="Hensen N."/>
            <person name="Bonometti L."/>
            <person name="Westerberg I."/>
            <person name="Brannstrom I.O."/>
            <person name="Guillou S."/>
            <person name="Cros-Aarteil S."/>
            <person name="Calhoun S."/>
            <person name="Haridas S."/>
            <person name="Kuo A."/>
            <person name="Mondo S."/>
            <person name="Pangilinan J."/>
            <person name="Riley R."/>
            <person name="LaButti K."/>
            <person name="Andreopoulos B."/>
            <person name="Lipzen A."/>
            <person name="Chen C."/>
            <person name="Yan M."/>
            <person name="Daum C."/>
            <person name="Ng V."/>
            <person name="Clum A."/>
            <person name="Steindorff A."/>
            <person name="Ohm R.A."/>
            <person name="Martin F."/>
            <person name="Silar P."/>
            <person name="Natvig D.O."/>
            <person name="Lalanne C."/>
            <person name="Gautier V."/>
            <person name="Ament-Velasquez S.L."/>
            <person name="Kruys A."/>
            <person name="Hutchinson M.I."/>
            <person name="Powell A.J."/>
            <person name="Barry K."/>
            <person name="Miller A.N."/>
            <person name="Grigoriev I.V."/>
            <person name="Debuchy R."/>
            <person name="Gladieux P."/>
            <person name="Hiltunen Thoren M."/>
            <person name="Johannesson H."/>
        </authorList>
    </citation>
    <scope>NUCLEOTIDE SEQUENCE</scope>
    <source>
        <strain evidence="5">CBS 532.94</strain>
    </source>
</reference>
<feature type="region of interest" description="Disordered" evidence="1">
    <location>
        <begin position="676"/>
        <end position="714"/>
    </location>
</feature>
<evidence type="ECO:0000256" key="1">
    <source>
        <dbReference type="SAM" id="MobiDB-lite"/>
    </source>
</evidence>
<dbReference type="Pfam" id="PF12331">
    <property type="entry name" value="Rad26-like_helical_rpts"/>
    <property type="match status" value="1"/>
</dbReference>
<evidence type="ECO:0000259" key="2">
    <source>
        <dbReference type="Pfam" id="PF12331"/>
    </source>
</evidence>
<gene>
    <name evidence="5" type="ORF">C8A03DRAFT_37017</name>
</gene>
<dbReference type="PANTHER" id="PTHR48125">
    <property type="entry name" value="LP07818P1"/>
    <property type="match status" value="1"/>
</dbReference>
<feature type="domain" description="Rad26-like C-terminal" evidence="3">
    <location>
        <begin position="765"/>
        <end position="828"/>
    </location>
</feature>
<organism evidence="5 6">
    <name type="scientific">Achaetomium macrosporum</name>
    <dbReference type="NCBI Taxonomy" id="79813"/>
    <lineage>
        <taxon>Eukaryota</taxon>
        <taxon>Fungi</taxon>
        <taxon>Dikarya</taxon>
        <taxon>Ascomycota</taxon>
        <taxon>Pezizomycotina</taxon>
        <taxon>Sordariomycetes</taxon>
        <taxon>Sordariomycetidae</taxon>
        <taxon>Sordariales</taxon>
        <taxon>Chaetomiaceae</taxon>
        <taxon>Achaetomium</taxon>
    </lineage>
</organism>
<evidence type="ECO:0008006" key="7">
    <source>
        <dbReference type="Google" id="ProtNLM"/>
    </source>
</evidence>
<feature type="compositionally biased region" description="Pro residues" evidence="1">
    <location>
        <begin position="111"/>
        <end position="120"/>
    </location>
</feature>
<dbReference type="AlphaFoldDB" id="A0AAN7HBR4"/>
<feature type="compositionally biased region" description="Acidic residues" evidence="1">
    <location>
        <begin position="48"/>
        <end position="60"/>
    </location>
</feature>
<evidence type="ECO:0000259" key="4">
    <source>
        <dbReference type="Pfam" id="PF21048"/>
    </source>
</evidence>
<keyword evidence="6" id="KW-1185">Reference proteome</keyword>
<feature type="region of interest" description="Disordered" evidence="1">
    <location>
        <begin position="28"/>
        <end position="145"/>
    </location>
</feature>
<dbReference type="InterPro" id="IPR048380">
    <property type="entry name" value="Rad26-like_N"/>
</dbReference>
<dbReference type="PANTHER" id="PTHR48125:SF12">
    <property type="entry name" value="AT HOOK TRANSCRIPTION FACTOR FAMILY-RELATED"/>
    <property type="match status" value="1"/>
</dbReference>
<protein>
    <recommendedName>
        <fullName evidence="7">DNA repair protein Rad26</fullName>
    </recommendedName>
</protein>
<feature type="compositionally biased region" description="Low complexity" evidence="1">
    <location>
        <begin position="28"/>
        <end position="47"/>
    </location>
</feature>
<feature type="domain" description="Rad26-like helical repeats" evidence="2">
    <location>
        <begin position="466"/>
        <end position="755"/>
    </location>
</feature>
<dbReference type="InterPro" id="IPR048379">
    <property type="entry name" value="Rad26-like_C"/>
</dbReference>
<evidence type="ECO:0000259" key="3">
    <source>
        <dbReference type="Pfam" id="PF21046"/>
    </source>
</evidence>
<dbReference type="EMBL" id="MU860293">
    <property type="protein sequence ID" value="KAK4235144.1"/>
    <property type="molecule type" value="Genomic_DNA"/>
</dbReference>
<evidence type="ECO:0000313" key="6">
    <source>
        <dbReference type="Proteomes" id="UP001303760"/>
    </source>
</evidence>
<comment type="caution">
    <text evidence="5">The sequence shown here is derived from an EMBL/GenBank/DDBJ whole genome shotgun (WGS) entry which is preliminary data.</text>
</comment>
<proteinExistence type="predicted"/>
<dbReference type="Pfam" id="PF21046">
    <property type="entry name" value="Rad26-like_C"/>
    <property type="match status" value="1"/>
</dbReference>
<dbReference type="Proteomes" id="UP001303760">
    <property type="component" value="Unassembled WGS sequence"/>
</dbReference>
<name>A0AAN7HBR4_9PEZI</name>
<feature type="compositionally biased region" description="Basic and acidic residues" evidence="1">
    <location>
        <begin position="252"/>
        <end position="271"/>
    </location>
</feature>
<reference evidence="5" key="2">
    <citation type="submission" date="2023-05" db="EMBL/GenBank/DDBJ databases">
        <authorList>
            <consortium name="Lawrence Berkeley National Laboratory"/>
            <person name="Steindorff A."/>
            <person name="Hensen N."/>
            <person name="Bonometti L."/>
            <person name="Westerberg I."/>
            <person name="Brannstrom I.O."/>
            <person name="Guillou S."/>
            <person name="Cros-Aarteil S."/>
            <person name="Calhoun S."/>
            <person name="Haridas S."/>
            <person name="Kuo A."/>
            <person name="Mondo S."/>
            <person name="Pangilinan J."/>
            <person name="Riley R."/>
            <person name="Labutti K."/>
            <person name="Andreopoulos B."/>
            <person name="Lipzen A."/>
            <person name="Chen C."/>
            <person name="Yanf M."/>
            <person name="Daum C."/>
            <person name="Ng V."/>
            <person name="Clum A."/>
            <person name="Ohm R."/>
            <person name="Martin F."/>
            <person name="Silar P."/>
            <person name="Natvig D."/>
            <person name="Lalanne C."/>
            <person name="Gautier V."/>
            <person name="Ament-Velasquez S.L."/>
            <person name="Kruys A."/>
            <person name="Hutchinson M.I."/>
            <person name="Powell A.J."/>
            <person name="Barry K."/>
            <person name="Miller A.N."/>
            <person name="Grigoriev I.V."/>
            <person name="Debuchy R."/>
            <person name="Gladieux P."/>
            <person name="Thoren M.H."/>
            <person name="Johannesson H."/>
        </authorList>
    </citation>
    <scope>NUCLEOTIDE SEQUENCE</scope>
    <source>
        <strain evidence="5">CBS 532.94</strain>
    </source>
</reference>
<feature type="region of interest" description="Disordered" evidence="1">
    <location>
        <begin position="575"/>
        <end position="594"/>
    </location>
</feature>
<dbReference type="Pfam" id="PF21048">
    <property type="entry name" value="Rad26-like_N"/>
    <property type="match status" value="1"/>
</dbReference>
<feature type="region of interest" description="Disordered" evidence="1">
    <location>
        <begin position="252"/>
        <end position="320"/>
    </location>
</feature>
<sequence length="829" mass="90617">MDEFSDDGFEDLNDTALQELENNAVQFTQAQKAQSQAAAPTQQNTFEFEFEDDDLDDTVVIDEHLQPPPRPPPPQALPVQQPRHGTAPTATQRWNQHVPPPRPSYLARPQYPAPPRPIQQPLPSQRYPARPQAAPRQSQFARPPTVARPFAAPASQARHGAAPANQNEIIAALQARLSELESDLTAAKGEAAILRSKYDKVRATHEADVARLKKENAEQLAKQERVIEQIKAAERTTATELQFARQDLREELGRAKSRRKDGPGTPRKDRTWGIGDGFDGVEILSSPTKGQTLRRKDSAPAVLSPAERTPTKGKRKRPTVDSPTFALEIDGGDAAFGDANAINTPSRPSSVGPISLPFDFLRLFLDHAASHGQPPTFDVFSHYAFPSDPKQSLASLLLQKLPQMGIPGDPLSLLVEFGDLLIEMWHQCLSERYYGPIYYLAALLSYTLELNTVAATPHIISSLIPVCATTCRLVAVPRLHSADGDLSEHPDALIRQLCQNIDVTQCLSLLYLAALGCLPPGFHDTDARNPPQPSPQVEFWKAMEFDFVLMMLSPKHPEADWMTMMSLLRTSAAPDSIGPIPSPTTNPPNGRGEMRSPEAVAATIIDCVSSFLCEPPRWAAPGSEKEIVVRAAALETLIVFATSPFGALQIAESDVAIPRLVTVLCWAIDRLYDSDLPPTQQKTGKQRKEPSGASQTENGDEMDLDPGDPTIHVDGVENEGVAAGAEEDLDDSEPDPMTALCRLISQATWLLHFLVTDPRTAEVANTSTKLAASYGGSQRYFLALARLNFAEEDLVLEAGIDAETVELAHELLELAVTPDEGEEIGEMFD</sequence>
<evidence type="ECO:0000313" key="5">
    <source>
        <dbReference type="EMBL" id="KAK4235144.1"/>
    </source>
</evidence>
<feature type="domain" description="Rad26-like N-terminal" evidence="4">
    <location>
        <begin position="360"/>
        <end position="408"/>
    </location>
</feature>
<dbReference type="InterPro" id="IPR022093">
    <property type="entry name" value="Rad26-like_helical"/>
</dbReference>